<reference evidence="6 7" key="1">
    <citation type="submission" date="2018-05" db="EMBL/GenBank/DDBJ databases">
        <title>Evolution of GPA BGCs.</title>
        <authorList>
            <person name="Waglechner N."/>
            <person name="Wright G.D."/>
        </authorList>
    </citation>
    <scope>NUCLEOTIDE SEQUENCE [LARGE SCALE GENOMIC DNA]</scope>
    <source>
        <strain evidence="6 7">DSM 5908</strain>
    </source>
</reference>
<dbReference type="EMBL" id="QHHU01000099">
    <property type="protein sequence ID" value="RSM35726.1"/>
    <property type="molecule type" value="Genomic_DNA"/>
</dbReference>
<evidence type="ECO:0000256" key="1">
    <source>
        <dbReference type="ARBA" id="ARBA00023015"/>
    </source>
</evidence>
<evidence type="ECO:0000256" key="2">
    <source>
        <dbReference type="ARBA" id="ARBA00023125"/>
    </source>
</evidence>
<dbReference type="Pfam" id="PF00440">
    <property type="entry name" value="TetR_N"/>
    <property type="match status" value="1"/>
</dbReference>
<evidence type="ECO:0000256" key="3">
    <source>
        <dbReference type="ARBA" id="ARBA00023163"/>
    </source>
</evidence>
<dbReference type="SUPFAM" id="SSF46689">
    <property type="entry name" value="Homeodomain-like"/>
    <property type="match status" value="1"/>
</dbReference>
<evidence type="ECO:0000259" key="5">
    <source>
        <dbReference type="PROSITE" id="PS50977"/>
    </source>
</evidence>
<dbReference type="RefSeq" id="WP_020639665.1">
    <property type="nucleotide sequence ID" value="NZ_QHHU01000099.1"/>
</dbReference>
<evidence type="ECO:0000313" key="7">
    <source>
        <dbReference type="Proteomes" id="UP000286716"/>
    </source>
</evidence>
<dbReference type="AlphaFoldDB" id="A0A428VY30"/>
<dbReference type="InterPro" id="IPR001647">
    <property type="entry name" value="HTH_TetR"/>
</dbReference>
<evidence type="ECO:0000313" key="6">
    <source>
        <dbReference type="EMBL" id="RSM35726.1"/>
    </source>
</evidence>
<keyword evidence="7" id="KW-1185">Reference proteome</keyword>
<protein>
    <submittedName>
        <fullName evidence="6">TetR/AcrR family transcriptional regulator</fullName>
    </submittedName>
</protein>
<name>A0A428VY30_AMYBA</name>
<dbReference type="InterPro" id="IPR050109">
    <property type="entry name" value="HTH-type_TetR-like_transc_reg"/>
</dbReference>
<dbReference type="PANTHER" id="PTHR30055">
    <property type="entry name" value="HTH-TYPE TRANSCRIPTIONAL REGULATOR RUTR"/>
    <property type="match status" value="1"/>
</dbReference>
<dbReference type="Proteomes" id="UP000286716">
    <property type="component" value="Unassembled WGS sequence"/>
</dbReference>
<feature type="DNA-binding region" description="H-T-H motif" evidence="4">
    <location>
        <begin position="35"/>
        <end position="54"/>
    </location>
</feature>
<keyword evidence="3" id="KW-0804">Transcription</keyword>
<comment type="caution">
    <text evidence="6">The sequence shown here is derived from an EMBL/GenBank/DDBJ whole genome shotgun (WGS) entry which is preliminary data.</text>
</comment>
<dbReference type="GO" id="GO:0000976">
    <property type="term" value="F:transcription cis-regulatory region binding"/>
    <property type="evidence" value="ECO:0007669"/>
    <property type="project" value="TreeGrafter"/>
</dbReference>
<dbReference type="OrthoDB" id="3211155at2"/>
<feature type="domain" description="HTH tetR-type" evidence="5">
    <location>
        <begin position="12"/>
        <end position="72"/>
    </location>
</feature>
<dbReference type="PRINTS" id="PR00455">
    <property type="entry name" value="HTHTETR"/>
</dbReference>
<dbReference type="PROSITE" id="PS50977">
    <property type="entry name" value="HTH_TETR_2"/>
    <property type="match status" value="1"/>
</dbReference>
<organism evidence="6 7">
    <name type="scientific">Amycolatopsis balhimycina DSM 5908</name>
    <dbReference type="NCBI Taxonomy" id="1081091"/>
    <lineage>
        <taxon>Bacteria</taxon>
        <taxon>Bacillati</taxon>
        <taxon>Actinomycetota</taxon>
        <taxon>Actinomycetes</taxon>
        <taxon>Pseudonocardiales</taxon>
        <taxon>Pseudonocardiaceae</taxon>
        <taxon>Amycolatopsis</taxon>
    </lineage>
</organism>
<evidence type="ECO:0000256" key="4">
    <source>
        <dbReference type="PROSITE-ProRule" id="PRU00335"/>
    </source>
</evidence>
<gene>
    <name evidence="6" type="ORF">DMA12_43190</name>
</gene>
<keyword evidence="2 4" id="KW-0238">DNA-binding</keyword>
<sequence>MPSPGLRERKKARTRRLIADTAARLFAEHGYEHVSVSDVAREAEVAEQTVYNYFRTKEQLVTDREEQIRQRLCDLVRDRPAGTSPAAAVRAFVLDSVAGIRRIPPKLWRGELGHLAAVSPAVHRLALELTDRQAEAIAEAIADTTTVPPEIAKLQGIALAGVFRIIIGEAGRRTVEGETQDAIADSLYPIIESILDELDRWLTAPRPPTSL</sequence>
<keyword evidence="1" id="KW-0805">Transcription regulation</keyword>
<accession>A0A428VY30</accession>
<dbReference type="PANTHER" id="PTHR30055:SF234">
    <property type="entry name" value="HTH-TYPE TRANSCRIPTIONAL REGULATOR BETI"/>
    <property type="match status" value="1"/>
</dbReference>
<dbReference type="Gene3D" id="1.10.357.10">
    <property type="entry name" value="Tetracycline Repressor, domain 2"/>
    <property type="match status" value="1"/>
</dbReference>
<dbReference type="GO" id="GO:0003700">
    <property type="term" value="F:DNA-binding transcription factor activity"/>
    <property type="evidence" value="ECO:0007669"/>
    <property type="project" value="TreeGrafter"/>
</dbReference>
<proteinExistence type="predicted"/>
<dbReference type="InterPro" id="IPR009057">
    <property type="entry name" value="Homeodomain-like_sf"/>
</dbReference>